<dbReference type="UniPathway" id="UPA00143"/>
<dbReference type="InterPro" id="IPR011989">
    <property type="entry name" value="ARM-like"/>
</dbReference>
<dbReference type="InterPro" id="IPR016024">
    <property type="entry name" value="ARM-type_fold"/>
</dbReference>
<dbReference type="InterPro" id="IPR054478">
    <property type="entry name" value="LTN1_UBC"/>
</dbReference>
<comment type="function">
    <text evidence="15">E3 ubiquitin-protein ligase. Component of the ribosome quality control complex (RQC), a ribosome-associated complex that mediates ubiquitination and extraction of incompletely synthesized nascent chains for proteasomal degradation.</text>
</comment>
<dbReference type="OrthoDB" id="6108at2759"/>
<keyword evidence="12 15" id="KW-0833">Ubl conjugation pathway</keyword>
<dbReference type="InterPro" id="IPR054476">
    <property type="entry name" value="Ltn1_N"/>
</dbReference>
<dbReference type="GO" id="GO:0072344">
    <property type="term" value="P:rescue of stalled ribosome"/>
    <property type="evidence" value="ECO:0007669"/>
    <property type="project" value="UniProtKB-UniRule"/>
</dbReference>
<dbReference type="GO" id="GO:0005829">
    <property type="term" value="C:cytosol"/>
    <property type="evidence" value="ECO:0007669"/>
    <property type="project" value="UniProtKB-SubCell"/>
</dbReference>
<dbReference type="CDD" id="cd16491">
    <property type="entry name" value="RING-CH-C4HC3_LTN1"/>
    <property type="match status" value="1"/>
</dbReference>
<keyword evidence="18" id="KW-1185">Reference proteome</keyword>
<dbReference type="GO" id="GO:0016567">
    <property type="term" value="P:protein ubiquitination"/>
    <property type="evidence" value="ECO:0007669"/>
    <property type="project" value="UniProtKB-UniPathway"/>
</dbReference>
<dbReference type="GO" id="GO:0043023">
    <property type="term" value="F:ribosomal large subunit binding"/>
    <property type="evidence" value="ECO:0007669"/>
    <property type="project" value="TreeGrafter"/>
</dbReference>
<dbReference type="Gene3D" id="1.25.10.10">
    <property type="entry name" value="Leucine-rich Repeat Variant"/>
    <property type="match status" value="1"/>
</dbReference>
<dbReference type="FunFam" id="3.30.40.10:FF:000038">
    <property type="entry name" value="E3 ubiquitin-protein ligase listerin"/>
    <property type="match status" value="1"/>
</dbReference>
<dbReference type="InterPro" id="IPR013083">
    <property type="entry name" value="Znf_RING/FYVE/PHD"/>
</dbReference>
<dbReference type="SUPFAM" id="SSF57850">
    <property type="entry name" value="RING/U-box"/>
    <property type="match status" value="1"/>
</dbReference>
<proteinExistence type="inferred from homology"/>
<dbReference type="GO" id="GO:0016874">
    <property type="term" value="F:ligase activity"/>
    <property type="evidence" value="ECO:0007669"/>
    <property type="project" value="UniProtKB-KW"/>
</dbReference>
<keyword evidence="8 15" id="KW-0808">Transferase</keyword>
<keyword evidence="7" id="KW-0963">Cytoplasm</keyword>
<evidence type="ECO:0000256" key="4">
    <source>
        <dbReference type="ARBA" id="ARBA00007997"/>
    </source>
</evidence>
<evidence type="ECO:0000256" key="3">
    <source>
        <dbReference type="ARBA" id="ARBA00004906"/>
    </source>
</evidence>
<evidence type="ECO:0000256" key="12">
    <source>
        <dbReference type="ARBA" id="ARBA00022786"/>
    </source>
</evidence>
<dbReference type="GO" id="GO:1990116">
    <property type="term" value="P:ribosome-associated ubiquitin-dependent protein catabolic process"/>
    <property type="evidence" value="ECO:0007669"/>
    <property type="project" value="UniProtKB-UniRule"/>
</dbReference>
<comment type="caution">
    <text evidence="17">The sequence shown here is derived from an EMBL/GenBank/DDBJ whole genome shotgun (WGS) entry which is preliminary data.</text>
</comment>
<comment type="catalytic activity">
    <reaction evidence="1 15">
        <text>S-ubiquitinyl-[E2 ubiquitin-conjugating enzyme]-L-cysteine + [acceptor protein]-L-lysine = [E2 ubiquitin-conjugating enzyme]-L-cysteine + N(6)-ubiquitinyl-[acceptor protein]-L-lysine.</text>
        <dbReference type="EC" id="2.3.2.27"/>
    </reaction>
</comment>
<evidence type="ECO:0000256" key="6">
    <source>
        <dbReference type="ARBA" id="ARBA00017157"/>
    </source>
</evidence>
<dbReference type="GO" id="GO:0008270">
    <property type="term" value="F:zinc ion binding"/>
    <property type="evidence" value="ECO:0007669"/>
    <property type="project" value="UniProtKB-KW"/>
</dbReference>
<dbReference type="InterPro" id="IPR039804">
    <property type="entry name" value="RING-CH-C4HC3_LTN1"/>
</dbReference>
<evidence type="ECO:0000256" key="5">
    <source>
        <dbReference type="ARBA" id="ARBA00012483"/>
    </source>
</evidence>
<protein>
    <recommendedName>
        <fullName evidence="6 15">E3 ubiquitin-protein ligase listerin</fullName>
        <ecNumber evidence="5 15">2.3.2.27</ecNumber>
    </recommendedName>
    <alternativeName>
        <fullName evidence="15">RING-type E3 ubiquitin transferase listerin</fullName>
    </alternativeName>
</protein>
<evidence type="ECO:0000259" key="16">
    <source>
        <dbReference type="PROSITE" id="PS50089"/>
    </source>
</evidence>
<dbReference type="SUPFAM" id="SSF48371">
    <property type="entry name" value="ARM repeat"/>
    <property type="match status" value="1"/>
</dbReference>
<dbReference type="PANTHER" id="PTHR12389:SF0">
    <property type="entry name" value="E3 UBIQUITIN-PROTEIN LIGASE LISTERIN"/>
    <property type="match status" value="1"/>
</dbReference>
<accession>A0A2P6TPP7</accession>
<dbReference type="EMBL" id="LHPG02000009">
    <property type="protein sequence ID" value="PRW55988.1"/>
    <property type="molecule type" value="Genomic_DNA"/>
</dbReference>
<dbReference type="PANTHER" id="PTHR12389">
    <property type="entry name" value="ZINC FINGER PROTEIN 294"/>
    <property type="match status" value="1"/>
</dbReference>
<dbReference type="Proteomes" id="UP000239899">
    <property type="component" value="Unassembled WGS sequence"/>
</dbReference>
<dbReference type="GO" id="GO:1990112">
    <property type="term" value="C:RQC complex"/>
    <property type="evidence" value="ECO:0007669"/>
    <property type="project" value="UniProtKB-UniRule"/>
</dbReference>
<evidence type="ECO:0000256" key="11">
    <source>
        <dbReference type="ARBA" id="ARBA00022771"/>
    </source>
</evidence>
<keyword evidence="10" id="KW-0677">Repeat</keyword>
<evidence type="ECO:0000256" key="7">
    <source>
        <dbReference type="ARBA" id="ARBA00022490"/>
    </source>
</evidence>
<dbReference type="InterPro" id="IPR001841">
    <property type="entry name" value="Znf_RING"/>
</dbReference>
<dbReference type="STRING" id="3076.A0A2P6TPP7"/>
<dbReference type="EC" id="2.3.2.27" evidence="5 15"/>
<evidence type="ECO:0000256" key="1">
    <source>
        <dbReference type="ARBA" id="ARBA00000900"/>
    </source>
</evidence>
<evidence type="ECO:0000313" key="18">
    <source>
        <dbReference type="Proteomes" id="UP000239899"/>
    </source>
</evidence>
<evidence type="ECO:0000256" key="2">
    <source>
        <dbReference type="ARBA" id="ARBA00004514"/>
    </source>
</evidence>
<keyword evidence="13 15" id="KW-0862">Zinc</keyword>
<dbReference type="GO" id="GO:0061630">
    <property type="term" value="F:ubiquitin protein ligase activity"/>
    <property type="evidence" value="ECO:0007669"/>
    <property type="project" value="UniProtKB-UniRule"/>
</dbReference>
<dbReference type="Pfam" id="PF22958">
    <property type="entry name" value="Ltn1_1st"/>
    <property type="match status" value="1"/>
</dbReference>
<comment type="subunit">
    <text evidence="15">Component of the ribosome quality control complex (RQC).</text>
</comment>
<evidence type="ECO:0000313" key="17">
    <source>
        <dbReference type="EMBL" id="PRW55988.1"/>
    </source>
</evidence>
<evidence type="ECO:0000256" key="15">
    <source>
        <dbReference type="RuleBase" id="RU367090"/>
    </source>
</evidence>
<evidence type="ECO:0000256" key="8">
    <source>
        <dbReference type="ARBA" id="ARBA00022679"/>
    </source>
</evidence>
<comment type="similarity">
    <text evidence="4 15">Belongs to the LTN1 family.</text>
</comment>
<evidence type="ECO:0000256" key="14">
    <source>
        <dbReference type="PROSITE-ProRule" id="PRU00175"/>
    </source>
</evidence>
<feature type="domain" description="RING-type" evidence="16">
    <location>
        <begin position="1441"/>
        <end position="1488"/>
    </location>
</feature>
<dbReference type="PROSITE" id="PS50089">
    <property type="entry name" value="ZF_RING_2"/>
    <property type="match status" value="1"/>
</dbReference>
<comment type="subcellular location">
    <subcellularLocation>
        <location evidence="2">Cytoplasm</location>
        <location evidence="2">Cytosol</location>
    </subcellularLocation>
</comment>
<keyword evidence="9 15" id="KW-0479">Metal-binding</keyword>
<sequence>MPPKGKATHFSSAKAAEALAARGGGGFGGFSGSAPAGASTGFAFGSKYVGQVAAAVPGAAAAAGDGSGARAAAAIIPADLDGELAQQLQKLSKRDATTKLKALQALRALAKDKPASDLQAALPSWAYLFGRLVMDGSRAVRAEACHVTAALAAAVGRGIAPLLKSLLPPLWLAQFDAYGEAAAAARGAFAAAFPAAAKQREALLFCRAEVLQLLSDNLASTPQSLGDAKKESVEELADRHERVLAASCGALAALLDLAAGQAGAAGTAAAGTEAAEPPAAEQEVLAGIQAEFELPPFYKAVMQSKAAPVRRAAYSLVAAAAERRPQLLAGSLAVGAAAVLGALGDKDPANHEAMWGMLLAYARAAPDSWRHVNMQKAFLPRLWAFLRHGCYGSAAASYPALLPLGSLLPPDVLGPHPGFFVSLLEAIWQGLPTLAGPGGGPAARQAAAAAFQDCLLYALLKSDQLAAMGGSAAAAAAPPAQQAQQGYCAEVLQAAVGGLLMPALTSAAAAPEAASAAEAQAVLAGAVGRLSSPSASVSSRERLDQLLQVLGASLAAAMQQALGSAAAEQQPEADSAAASAASSSELCERASALVTAVEQAAGPSGHAALGAAVAQPLVALLLPEVRSGSAPPAASSLLAALLKSFPQHAAADVARPESPSAAAAAAAATAAVPTDEMAALRLHQSASFTIESIVRRLGEEQQPEAAAANCDLLLSCLPQVHHPARKLADVLQQLLPQQAGGATSPAALLLLQRLVSGQHAELATAACRSAELDRAAAALSSSGSWLGGSDELTPQVLSLLLVGDGSTSLLSEAAQAALLGQLLQQLQAAVGALLHSCMAYCGQQLNQQQWSLVLEQLRTTLAACAASLAAAAARVAAAVCAAAAEVAVGADMGSPAVALQFFRRLKLKGVLERSAKARAEAGRVATTLAAELSDLDDQLLPQLLPSLQAYTRAAAVAGSSRSVAERDWQAAEAAVCGDALQLFVTAGSMAAAAAVCGDEAAAVLSDWMAGPLGAAQEEAGTEQGPAVWQLLSQVVATTLRGADRAFLLAAVDRANGGMDATGVDALGSLLALSLSGIPPASMAGAAFAAILQHPELTAALTAAEGVDEEALEEQQQQAAGGAASDSGDAAATLEQVGVRPELAAAVAGSPGSSGFYTGWSLLMAHVLAAPADSHGRRLLVQSVKEAHALVPALMDALVPLLPLEIGSGGRRRDSGGSAAGGGMPGGAAAAVSAAAGSRTSSGSSSGSAASAFASQLAELGPYPSGHSDDLAALSLAQQQHAQRFAVLLYAAVLQALPASARLWFADLRDRGTAAATERYTSGAVSGQLLAAELAAVTEAASTFGKFDKFSVRANATSREVIAVMEVEDGHMLELAVKLPAALPLRPPELECRRKVGVSEGRLRKWLLSISAFLRTQNGSVAEAISLWKRNVDKEFEGQEECLICYSIIQPTSGQLPRLGCRTCRKRFHGGCLYKWFKSSGKSNCPHCQSPW</sequence>
<organism evidence="17 18">
    <name type="scientific">Chlorella sorokiniana</name>
    <name type="common">Freshwater green alga</name>
    <dbReference type="NCBI Taxonomy" id="3076"/>
    <lineage>
        <taxon>Eukaryota</taxon>
        <taxon>Viridiplantae</taxon>
        <taxon>Chlorophyta</taxon>
        <taxon>core chlorophytes</taxon>
        <taxon>Trebouxiophyceae</taxon>
        <taxon>Chlorellales</taxon>
        <taxon>Chlorellaceae</taxon>
        <taxon>Chlorella clade</taxon>
        <taxon>Chlorella</taxon>
    </lineage>
</organism>
<gene>
    <name evidence="17" type="ORF">C2E21_5240</name>
</gene>
<evidence type="ECO:0000256" key="10">
    <source>
        <dbReference type="ARBA" id="ARBA00022737"/>
    </source>
</evidence>
<evidence type="ECO:0000256" key="13">
    <source>
        <dbReference type="ARBA" id="ARBA00022833"/>
    </source>
</evidence>
<dbReference type="InterPro" id="IPR039795">
    <property type="entry name" value="LTN1/Rkr1"/>
</dbReference>
<comment type="pathway">
    <text evidence="3 15">Protein modification; protein ubiquitination.</text>
</comment>
<dbReference type="InterPro" id="IPR054477">
    <property type="entry name" value="LTN1_E3_ligase_6th"/>
</dbReference>
<name>A0A2P6TPP7_CHLSO</name>
<dbReference type="Gene3D" id="3.30.40.10">
    <property type="entry name" value="Zinc/RING finger domain, C3HC4 (zinc finger)"/>
    <property type="match status" value="1"/>
</dbReference>
<keyword evidence="11 14" id="KW-0863">Zinc-finger</keyword>
<evidence type="ECO:0000256" key="9">
    <source>
        <dbReference type="ARBA" id="ARBA00022723"/>
    </source>
</evidence>
<dbReference type="Pfam" id="PF23009">
    <property type="entry name" value="UBC_like"/>
    <property type="match status" value="1"/>
</dbReference>
<dbReference type="Pfam" id="PF22999">
    <property type="entry name" value="LTN1_E3_ligase_6th"/>
    <property type="match status" value="1"/>
</dbReference>
<reference evidence="17 18" key="1">
    <citation type="journal article" date="2018" name="Plant J.">
        <title>Genome sequences of Chlorella sorokiniana UTEX 1602 and Micractinium conductrix SAG 241.80: implications to maltose excretion by a green alga.</title>
        <authorList>
            <person name="Arriola M.B."/>
            <person name="Velmurugan N."/>
            <person name="Zhang Y."/>
            <person name="Plunkett M.H."/>
            <person name="Hondzo H."/>
            <person name="Barney B.M."/>
        </authorList>
    </citation>
    <scope>NUCLEOTIDE SEQUENCE [LARGE SCALE GENOMIC DNA]</scope>
    <source>
        <strain evidence="18">UTEX 1602</strain>
    </source>
</reference>